<gene>
    <name evidence="1" type="ORF">FD04_GL001354</name>
</gene>
<evidence type="ECO:0000313" key="1">
    <source>
        <dbReference type="EMBL" id="KRK97337.1"/>
    </source>
</evidence>
<sequence length="91" mass="10121">MCGEYRYELSHKSVSPGSPPHVRRILADAVKDSAELGITSACAENTTTSNGVSRVTQDHLRMCGEYTKQIPLYQHSKIAKHTFLISFVQLI</sequence>
<organism evidence="1 2">
    <name type="scientific">Secundilactobacillus odoratitofui DSM 19909 = JCM 15043</name>
    <dbReference type="NCBI Taxonomy" id="1423776"/>
    <lineage>
        <taxon>Bacteria</taxon>
        <taxon>Bacillati</taxon>
        <taxon>Bacillota</taxon>
        <taxon>Bacilli</taxon>
        <taxon>Lactobacillales</taxon>
        <taxon>Lactobacillaceae</taxon>
        <taxon>Secundilactobacillus</taxon>
    </lineage>
</organism>
<evidence type="ECO:0000313" key="2">
    <source>
        <dbReference type="Proteomes" id="UP000051160"/>
    </source>
</evidence>
<name>A0A0R1LWT2_9LACO</name>
<proteinExistence type="predicted"/>
<reference evidence="1 2" key="1">
    <citation type="journal article" date="2015" name="Genome Announc.">
        <title>Expanding the biotechnology potential of lactobacilli through comparative genomics of 213 strains and associated genera.</title>
        <authorList>
            <person name="Sun Z."/>
            <person name="Harris H.M."/>
            <person name="McCann A."/>
            <person name="Guo C."/>
            <person name="Argimon S."/>
            <person name="Zhang W."/>
            <person name="Yang X."/>
            <person name="Jeffery I.B."/>
            <person name="Cooney J.C."/>
            <person name="Kagawa T.F."/>
            <person name="Liu W."/>
            <person name="Song Y."/>
            <person name="Salvetti E."/>
            <person name="Wrobel A."/>
            <person name="Rasinkangas P."/>
            <person name="Parkhill J."/>
            <person name="Rea M.C."/>
            <person name="O'Sullivan O."/>
            <person name="Ritari J."/>
            <person name="Douillard F.P."/>
            <person name="Paul Ross R."/>
            <person name="Yang R."/>
            <person name="Briner A.E."/>
            <person name="Felis G.E."/>
            <person name="de Vos W.M."/>
            <person name="Barrangou R."/>
            <person name="Klaenhammer T.R."/>
            <person name="Caufield P.W."/>
            <person name="Cui Y."/>
            <person name="Zhang H."/>
            <person name="O'Toole P.W."/>
        </authorList>
    </citation>
    <scope>NUCLEOTIDE SEQUENCE [LARGE SCALE GENOMIC DNA]</scope>
    <source>
        <strain evidence="1 2">DSM 19909</strain>
    </source>
</reference>
<keyword evidence="2" id="KW-1185">Reference proteome</keyword>
<accession>A0A0R1LWT2</accession>
<dbReference type="AlphaFoldDB" id="A0A0R1LWT2"/>
<dbReference type="EMBL" id="AZEE01000029">
    <property type="protein sequence ID" value="KRK97337.1"/>
    <property type="molecule type" value="Genomic_DNA"/>
</dbReference>
<protein>
    <submittedName>
        <fullName evidence="1">Uncharacterized protein</fullName>
    </submittedName>
</protein>
<comment type="caution">
    <text evidence="1">The sequence shown here is derived from an EMBL/GenBank/DDBJ whole genome shotgun (WGS) entry which is preliminary data.</text>
</comment>
<dbReference type="Proteomes" id="UP000051160">
    <property type="component" value="Unassembled WGS sequence"/>
</dbReference>
<dbReference type="PATRIC" id="fig|1423776.4.peg.1372"/>
<dbReference type="AntiFam" id="ANF00057">
    <property type="entry name" value="Translation of E. coli type CRISPR repeat"/>
</dbReference>